<evidence type="ECO:0000256" key="7">
    <source>
        <dbReference type="ARBA" id="ARBA00022737"/>
    </source>
</evidence>
<feature type="chain" id="PRO_5034426162" description="Spondin-1" evidence="12">
    <location>
        <begin position="21"/>
        <end position="763"/>
    </location>
</feature>
<dbReference type="NCBIfam" id="NF038123">
    <property type="entry name" value="NF038123_dom"/>
    <property type="match status" value="1"/>
</dbReference>
<keyword evidence="6 12" id="KW-0732">Signal</keyword>
<evidence type="ECO:0000259" key="13">
    <source>
        <dbReference type="PROSITE" id="PS51019"/>
    </source>
</evidence>
<dbReference type="InterPro" id="IPR000884">
    <property type="entry name" value="TSP1_rpt"/>
</dbReference>
<dbReference type="InterPro" id="IPR038678">
    <property type="entry name" value="Spondin_N_sf"/>
</dbReference>
<keyword evidence="5" id="KW-0479">Metal-binding</keyword>
<name>A0A8D8VLN0_9HEMI</name>
<dbReference type="InterPro" id="IPR051418">
    <property type="entry name" value="Spondin/Thrombospondin_T1"/>
</dbReference>
<dbReference type="EMBL" id="HBUF01366696">
    <property type="protein sequence ID" value="CAG6723956.1"/>
    <property type="molecule type" value="Transcribed_RNA"/>
</dbReference>
<dbReference type="InterPro" id="IPR042307">
    <property type="entry name" value="Reeler_sf"/>
</dbReference>
<feature type="signal peptide" evidence="12">
    <location>
        <begin position="1"/>
        <end position="20"/>
    </location>
</feature>
<evidence type="ECO:0000256" key="6">
    <source>
        <dbReference type="ARBA" id="ARBA00022729"/>
    </source>
</evidence>
<dbReference type="InterPro" id="IPR036383">
    <property type="entry name" value="TSP1_rpt_sf"/>
</dbReference>
<reference evidence="15" key="1">
    <citation type="submission" date="2021-05" db="EMBL/GenBank/DDBJ databases">
        <authorList>
            <person name="Alioto T."/>
            <person name="Alioto T."/>
            <person name="Gomez Garrido J."/>
        </authorList>
    </citation>
    <scope>NUCLEOTIDE SEQUENCE</scope>
</reference>
<keyword evidence="10" id="KW-0325">Glycoprotein</keyword>
<evidence type="ECO:0000256" key="11">
    <source>
        <dbReference type="ARBA" id="ARBA00030964"/>
    </source>
</evidence>
<dbReference type="CDD" id="cd08544">
    <property type="entry name" value="Reeler"/>
    <property type="match status" value="1"/>
</dbReference>
<dbReference type="InterPro" id="IPR002861">
    <property type="entry name" value="Reeler_dom"/>
</dbReference>
<sequence>MMLFQIFSTFFIIKVSLVVCQEICNRKPDEIKVDRTLSDGKFGLKLKEDVSYYIPGNTYTVILSSTTPISSDETPPKFTSFNIIVEALQDNTAPNEGDGPVGVFDLSEDNSMIKMSDRCRNMIEQSSHIPKTEMQVQYIAPPARSGCVVFKASVVEQKDLWYQDDGPLSLILCEDSESKLGSSALNSFCCACDEAKYEMAFEGLWSRYTHPKDFPRDSWLTRFSDIIGASHTSTYRFWDVGGIATEGLRQVAERGSTRTLEAELKSQSENIRTIIKARGISYPNVTMGKTFAVFRVDRKKHLMSLVSMIDPSPDWIVGVSGLELCLKNCTWVTSKSVDLYPFDAGTDSGKTYISPDQPTMPRESISRMNNTYPEDSPFYDPTGPEMKPLARLYLSRQRLYDKSCMEGEGKPDPTTAACDVGDWSAWSNCSATCGQGTRTRQRKYLNLSLAEAHSCTLELTARDICYAPRSCMSDPFKVRHSPLCEVTVWSPWTRCSNQCGQGVRIRTRKYKLSEHAKYCRAYYPTVLQQEDECIFHEDSCKFHTKENTVQTKIPDPKMCKFSDWSNFSPCSRINNENSRSRHRILLQGNSFDCGPMKNEEIIPCDTLEPIRTTSTTSTTREPPSNEVLETTTDRTLAQYPAESLINGTVPIDCVVGDWTPWSECSSETCGVKGTKTKSRPILTEPKNGGRPCPRVFKQHACKPKNCGCTYSDWSAWTACTSKCGSNSIRQRTRVVVNTNGQQSCNDRLQTAPCSLLPCDDEAK</sequence>
<evidence type="ECO:0000259" key="14">
    <source>
        <dbReference type="PROSITE" id="PS51020"/>
    </source>
</evidence>
<feature type="domain" description="Spondin" evidence="14">
    <location>
        <begin position="185"/>
        <end position="376"/>
    </location>
</feature>
<dbReference type="PROSITE" id="PS50092">
    <property type="entry name" value="TSP1"/>
    <property type="match status" value="4"/>
</dbReference>
<evidence type="ECO:0000256" key="10">
    <source>
        <dbReference type="ARBA" id="ARBA00023180"/>
    </source>
</evidence>
<dbReference type="PANTHER" id="PTHR11311:SF16">
    <property type="entry name" value="SPONDIN-1"/>
    <property type="match status" value="1"/>
</dbReference>
<protein>
    <recommendedName>
        <fullName evidence="2">Spondin-1</fullName>
    </recommendedName>
    <alternativeName>
        <fullName evidence="11">F-spondin</fullName>
    </alternativeName>
</protein>
<evidence type="ECO:0000256" key="2">
    <source>
        <dbReference type="ARBA" id="ARBA00019594"/>
    </source>
</evidence>
<evidence type="ECO:0000256" key="1">
    <source>
        <dbReference type="ARBA" id="ARBA00004498"/>
    </source>
</evidence>
<dbReference type="PANTHER" id="PTHR11311">
    <property type="entry name" value="SPONDIN"/>
    <property type="match status" value="1"/>
</dbReference>
<dbReference type="Gene3D" id="2.60.40.4060">
    <property type="entry name" value="Reeler domain"/>
    <property type="match status" value="1"/>
</dbReference>
<keyword evidence="3" id="KW-0964">Secreted</keyword>
<feature type="domain" description="Reelin" evidence="13">
    <location>
        <begin position="9"/>
        <end position="185"/>
    </location>
</feature>
<dbReference type="InterPro" id="IPR044004">
    <property type="entry name" value="TSP1_spondin_dom"/>
</dbReference>
<evidence type="ECO:0000256" key="12">
    <source>
        <dbReference type="SAM" id="SignalP"/>
    </source>
</evidence>
<comment type="subcellular location">
    <subcellularLocation>
        <location evidence="1">Secreted</location>
        <location evidence="1">Extracellular space</location>
        <location evidence="1">Extracellular matrix</location>
    </subcellularLocation>
</comment>
<keyword evidence="7" id="KW-0677">Repeat</keyword>
<evidence type="ECO:0000256" key="8">
    <source>
        <dbReference type="ARBA" id="ARBA00022889"/>
    </source>
</evidence>
<dbReference type="Gene3D" id="2.60.40.2130">
    <property type="entry name" value="F-spondin domain"/>
    <property type="match status" value="1"/>
</dbReference>
<dbReference type="SMART" id="SM00209">
    <property type="entry name" value="TSP1"/>
    <property type="match status" value="5"/>
</dbReference>
<dbReference type="FunFam" id="2.60.40.2130:FF:000002">
    <property type="entry name" value="Putative Spondin-1"/>
    <property type="match status" value="1"/>
</dbReference>
<proteinExistence type="predicted"/>
<dbReference type="AlphaFoldDB" id="A0A8D8VLN0"/>
<dbReference type="Pfam" id="PF19028">
    <property type="entry name" value="TSP1_spondin"/>
    <property type="match status" value="1"/>
</dbReference>
<dbReference type="SUPFAM" id="SSF82895">
    <property type="entry name" value="TSP-1 type 1 repeat"/>
    <property type="match status" value="4"/>
</dbReference>
<evidence type="ECO:0000256" key="9">
    <source>
        <dbReference type="ARBA" id="ARBA00023157"/>
    </source>
</evidence>
<evidence type="ECO:0000256" key="4">
    <source>
        <dbReference type="ARBA" id="ARBA00022530"/>
    </source>
</evidence>
<dbReference type="GO" id="GO:0046872">
    <property type="term" value="F:metal ion binding"/>
    <property type="evidence" value="ECO:0007669"/>
    <property type="project" value="UniProtKB-KW"/>
</dbReference>
<dbReference type="Gene3D" id="2.20.100.10">
    <property type="entry name" value="Thrombospondin type-1 (TSP1) repeat"/>
    <property type="match status" value="4"/>
</dbReference>
<dbReference type="InterPro" id="IPR009465">
    <property type="entry name" value="Spondin_N"/>
</dbReference>
<evidence type="ECO:0000256" key="5">
    <source>
        <dbReference type="ARBA" id="ARBA00022723"/>
    </source>
</evidence>
<keyword evidence="8" id="KW-0130">Cell adhesion</keyword>
<accession>A0A8D8VLN0</accession>
<dbReference type="GO" id="GO:0007155">
    <property type="term" value="P:cell adhesion"/>
    <property type="evidence" value="ECO:0007669"/>
    <property type="project" value="UniProtKB-KW"/>
</dbReference>
<dbReference type="PROSITE" id="PS51020">
    <property type="entry name" value="SPONDIN"/>
    <property type="match status" value="1"/>
</dbReference>
<dbReference type="PROSITE" id="PS51019">
    <property type="entry name" value="REELIN"/>
    <property type="match status" value="1"/>
</dbReference>
<keyword evidence="4" id="KW-0272">Extracellular matrix</keyword>
<evidence type="ECO:0000256" key="3">
    <source>
        <dbReference type="ARBA" id="ARBA00022525"/>
    </source>
</evidence>
<dbReference type="Pfam" id="PF02014">
    <property type="entry name" value="Reeler"/>
    <property type="match status" value="1"/>
</dbReference>
<dbReference type="Pfam" id="PF00090">
    <property type="entry name" value="TSP_1"/>
    <property type="match status" value="3"/>
</dbReference>
<keyword evidence="9" id="KW-1015">Disulfide bond</keyword>
<dbReference type="Pfam" id="PF06468">
    <property type="entry name" value="Spond_N"/>
    <property type="match status" value="1"/>
</dbReference>
<organism evidence="15">
    <name type="scientific">Cacopsylla melanoneura</name>
    <dbReference type="NCBI Taxonomy" id="428564"/>
    <lineage>
        <taxon>Eukaryota</taxon>
        <taxon>Metazoa</taxon>
        <taxon>Ecdysozoa</taxon>
        <taxon>Arthropoda</taxon>
        <taxon>Hexapoda</taxon>
        <taxon>Insecta</taxon>
        <taxon>Pterygota</taxon>
        <taxon>Neoptera</taxon>
        <taxon>Paraneoptera</taxon>
        <taxon>Hemiptera</taxon>
        <taxon>Sternorrhyncha</taxon>
        <taxon>Psylloidea</taxon>
        <taxon>Psyllidae</taxon>
        <taxon>Psyllinae</taxon>
        <taxon>Cacopsylla</taxon>
    </lineage>
</organism>
<evidence type="ECO:0000313" key="15">
    <source>
        <dbReference type="EMBL" id="CAG6723956.1"/>
    </source>
</evidence>